<evidence type="ECO:0000256" key="6">
    <source>
        <dbReference type="ARBA" id="ARBA00024338"/>
    </source>
</evidence>
<accession>A0A8S1F050</accession>
<name>A0A8S1F050_9PELO</name>
<evidence type="ECO:0000259" key="8">
    <source>
        <dbReference type="PROSITE" id="PS50850"/>
    </source>
</evidence>
<feature type="transmembrane region" description="Helical" evidence="7">
    <location>
        <begin position="343"/>
        <end position="362"/>
    </location>
</feature>
<dbReference type="Pfam" id="PF07690">
    <property type="entry name" value="MFS_1"/>
    <property type="match status" value="1"/>
</dbReference>
<dbReference type="AlphaFoldDB" id="A0A8S1F050"/>
<feature type="domain" description="Major facilitator superfamily (MFS) profile" evidence="8">
    <location>
        <begin position="10"/>
        <end position="447"/>
    </location>
</feature>
<evidence type="ECO:0000256" key="7">
    <source>
        <dbReference type="SAM" id="Phobius"/>
    </source>
</evidence>
<evidence type="ECO:0000313" key="10">
    <source>
        <dbReference type="Proteomes" id="UP000494206"/>
    </source>
</evidence>
<dbReference type="GO" id="GO:0016020">
    <property type="term" value="C:membrane"/>
    <property type="evidence" value="ECO:0007669"/>
    <property type="project" value="UniProtKB-SubCell"/>
</dbReference>
<organism evidence="9 10">
    <name type="scientific">Caenorhabditis bovis</name>
    <dbReference type="NCBI Taxonomy" id="2654633"/>
    <lineage>
        <taxon>Eukaryota</taxon>
        <taxon>Metazoa</taxon>
        <taxon>Ecdysozoa</taxon>
        <taxon>Nematoda</taxon>
        <taxon>Chromadorea</taxon>
        <taxon>Rhabditida</taxon>
        <taxon>Rhabditina</taxon>
        <taxon>Rhabditomorpha</taxon>
        <taxon>Rhabditoidea</taxon>
        <taxon>Rhabditidae</taxon>
        <taxon>Peloderinae</taxon>
        <taxon>Caenorhabditis</taxon>
    </lineage>
</organism>
<comment type="caution">
    <text evidence="9">The sequence shown here is derived from an EMBL/GenBank/DDBJ whole genome shotgun (WGS) entry which is preliminary data.</text>
</comment>
<evidence type="ECO:0000256" key="1">
    <source>
        <dbReference type="ARBA" id="ARBA00004141"/>
    </source>
</evidence>
<comment type="subcellular location">
    <subcellularLocation>
        <location evidence="1">Membrane</location>
        <topology evidence="1">Multi-pass membrane protein</topology>
    </subcellularLocation>
</comment>
<feature type="transmembrane region" description="Helical" evidence="7">
    <location>
        <begin position="422"/>
        <end position="446"/>
    </location>
</feature>
<dbReference type="InterPro" id="IPR011701">
    <property type="entry name" value="MFS"/>
</dbReference>
<evidence type="ECO:0000256" key="2">
    <source>
        <dbReference type="ARBA" id="ARBA00022448"/>
    </source>
</evidence>
<dbReference type="InterPro" id="IPR036259">
    <property type="entry name" value="MFS_trans_sf"/>
</dbReference>
<dbReference type="OrthoDB" id="6770063at2759"/>
<sequence>MVNGHKDYVSVTVLFIVNLLNYVDRYTVAGVLTQVQTYYDISDSLAGLIQTVFLISFMIFSPVCGYLGDRFNRKWIMIIGVGIWLMAVIASTFIPSNLFWLFLVLRGCVGIGEASYSNVAPSLISDMFSGQKRSTVFMIFYFAIPVGSGLGFIVGSNVATLTGHWQWGIRVTAIAGLLVLVASIFLCYEPERGAADKVEGGKDVHVESSGSYVEDLRSLLKNTTFVACTWGYTALVFVSGTLSWWEPTVVEHLTAWHQNLTDTKMLPSADKDRVSLYFGAITTAGGLLGVIMGSMISKWWSAGVGPFQRIQTDRAQPLVSGAGAFMGAPPLLIAMLLGEKSLVLLYIMLFIALTCLCFNWGLNIDMLTTVIHPNRRSTAFSYFVLTSHLFGDASGPYIIGVISDWIRGGSRLPKDQYHSLVTATYCCVGLLSLSGVLYFISSMTLLKDRQRFREEMGLEGRPMKISTDSLERIGIDEEMTSKL</sequence>
<keyword evidence="10" id="KW-1185">Reference proteome</keyword>
<keyword evidence="4 7" id="KW-1133">Transmembrane helix</keyword>
<feature type="transmembrane region" description="Helical" evidence="7">
    <location>
        <begin position="382"/>
        <end position="402"/>
    </location>
</feature>
<protein>
    <recommendedName>
        <fullName evidence="8">Major facilitator superfamily (MFS) profile domain-containing protein</fullName>
    </recommendedName>
</protein>
<dbReference type="CDD" id="cd17328">
    <property type="entry name" value="MFS_spinster_like"/>
    <property type="match status" value="1"/>
</dbReference>
<dbReference type="SUPFAM" id="SSF103473">
    <property type="entry name" value="MFS general substrate transporter"/>
    <property type="match status" value="1"/>
</dbReference>
<feature type="transmembrane region" description="Helical" evidence="7">
    <location>
        <begin position="75"/>
        <end position="94"/>
    </location>
</feature>
<feature type="transmembrane region" description="Helical" evidence="7">
    <location>
        <begin position="167"/>
        <end position="188"/>
    </location>
</feature>
<reference evidence="9 10" key="1">
    <citation type="submission" date="2020-04" db="EMBL/GenBank/DDBJ databases">
        <authorList>
            <person name="Laetsch R D."/>
            <person name="Stevens L."/>
            <person name="Kumar S."/>
            <person name="Blaxter L. M."/>
        </authorList>
    </citation>
    <scope>NUCLEOTIDE SEQUENCE [LARGE SCALE GENOMIC DNA]</scope>
</reference>
<dbReference type="PANTHER" id="PTHR23505:SF90">
    <property type="entry name" value="MAJOR FACILITATOR SUPERFAMILY (MFS) PROFILE DOMAIN-CONTAINING PROTEIN"/>
    <property type="match status" value="1"/>
</dbReference>
<proteinExistence type="inferred from homology"/>
<dbReference type="Proteomes" id="UP000494206">
    <property type="component" value="Unassembled WGS sequence"/>
</dbReference>
<gene>
    <name evidence="9" type="ORF">CBOVIS_LOCUS8971</name>
</gene>
<keyword evidence="3 7" id="KW-0812">Transmembrane</keyword>
<keyword evidence="5 7" id="KW-0472">Membrane</keyword>
<dbReference type="InterPro" id="IPR044770">
    <property type="entry name" value="MFS_spinster-like"/>
</dbReference>
<feature type="transmembrane region" description="Helical" evidence="7">
    <location>
        <begin position="274"/>
        <end position="296"/>
    </location>
</feature>
<dbReference type="GO" id="GO:0022857">
    <property type="term" value="F:transmembrane transporter activity"/>
    <property type="evidence" value="ECO:0007669"/>
    <property type="project" value="InterPro"/>
</dbReference>
<keyword evidence="2" id="KW-0813">Transport</keyword>
<dbReference type="InterPro" id="IPR020846">
    <property type="entry name" value="MFS_dom"/>
</dbReference>
<feature type="transmembrane region" description="Helical" evidence="7">
    <location>
        <begin position="317"/>
        <end position="337"/>
    </location>
</feature>
<evidence type="ECO:0000256" key="5">
    <source>
        <dbReference type="ARBA" id="ARBA00023136"/>
    </source>
</evidence>
<dbReference type="PANTHER" id="PTHR23505">
    <property type="entry name" value="SPINSTER"/>
    <property type="match status" value="1"/>
</dbReference>
<evidence type="ECO:0000313" key="9">
    <source>
        <dbReference type="EMBL" id="CAB3406977.1"/>
    </source>
</evidence>
<dbReference type="PROSITE" id="PS50850">
    <property type="entry name" value="MFS"/>
    <property type="match status" value="1"/>
</dbReference>
<dbReference type="EMBL" id="CADEPM010000005">
    <property type="protein sequence ID" value="CAB3406977.1"/>
    <property type="molecule type" value="Genomic_DNA"/>
</dbReference>
<dbReference type="Gene3D" id="1.20.1250.20">
    <property type="entry name" value="MFS general substrate transporter like domains"/>
    <property type="match status" value="1"/>
</dbReference>
<feature type="transmembrane region" description="Helical" evidence="7">
    <location>
        <begin position="225"/>
        <end position="245"/>
    </location>
</feature>
<feature type="transmembrane region" description="Helical" evidence="7">
    <location>
        <begin position="100"/>
        <end position="124"/>
    </location>
</feature>
<comment type="similarity">
    <text evidence="6">Belongs to the major facilitator superfamily. Spinster (TC 2.A.1.49) family.</text>
</comment>
<evidence type="ECO:0000256" key="4">
    <source>
        <dbReference type="ARBA" id="ARBA00022989"/>
    </source>
</evidence>
<feature type="transmembrane region" description="Helical" evidence="7">
    <location>
        <begin position="136"/>
        <end position="155"/>
    </location>
</feature>
<feature type="transmembrane region" description="Helical" evidence="7">
    <location>
        <begin position="48"/>
        <end position="68"/>
    </location>
</feature>
<evidence type="ECO:0000256" key="3">
    <source>
        <dbReference type="ARBA" id="ARBA00022692"/>
    </source>
</evidence>